<feature type="region of interest" description="Disordered" evidence="1">
    <location>
        <begin position="916"/>
        <end position="943"/>
    </location>
</feature>
<evidence type="ECO:0000313" key="3">
    <source>
        <dbReference type="Proteomes" id="UP000008631"/>
    </source>
</evidence>
<dbReference type="Proteomes" id="UP000008631">
    <property type="component" value="Chromosome"/>
</dbReference>
<feature type="region of interest" description="Disordered" evidence="1">
    <location>
        <begin position="857"/>
        <end position="894"/>
    </location>
</feature>
<feature type="region of interest" description="Disordered" evidence="1">
    <location>
        <begin position="1321"/>
        <end position="1346"/>
    </location>
</feature>
<accession>E8QXA9</accession>
<dbReference type="EMBL" id="CP002353">
    <property type="protein sequence ID" value="ADV61950.1"/>
    <property type="molecule type" value="Genomic_DNA"/>
</dbReference>
<reference key="1">
    <citation type="submission" date="2010-11" db="EMBL/GenBank/DDBJ databases">
        <title>The complete sequence of chromosome of Isophaera pallida ATCC 43644.</title>
        <authorList>
            <consortium name="US DOE Joint Genome Institute (JGI-PGF)"/>
            <person name="Lucas S."/>
            <person name="Copeland A."/>
            <person name="Lapidus A."/>
            <person name="Bruce D."/>
            <person name="Goodwin L."/>
            <person name="Pitluck S."/>
            <person name="Kyrpides N."/>
            <person name="Mavromatis K."/>
            <person name="Pagani I."/>
            <person name="Ivanova N."/>
            <person name="Saunders E."/>
            <person name="Brettin T."/>
            <person name="Detter J.C."/>
            <person name="Han C."/>
            <person name="Tapia R."/>
            <person name="Land M."/>
            <person name="Hauser L."/>
            <person name="Markowitz V."/>
            <person name="Cheng J.-F."/>
            <person name="Hugenholtz P."/>
            <person name="Woyke T."/>
            <person name="Wu D."/>
            <person name="Eisen J.A."/>
        </authorList>
    </citation>
    <scope>NUCLEOTIDE SEQUENCE</scope>
    <source>
        <strain>ATCC 43644</strain>
    </source>
</reference>
<gene>
    <name evidence="2" type="ordered locus">Isop_1365</name>
</gene>
<dbReference type="HOGENOM" id="CLU_247952_0_0_0"/>
<dbReference type="InParanoid" id="E8QXA9"/>
<feature type="region of interest" description="Disordered" evidence="1">
    <location>
        <begin position="35"/>
        <end position="99"/>
    </location>
</feature>
<proteinExistence type="predicted"/>
<dbReference type="KEGG" id="ipa:Isop_1365"/>
<reference evidence="2 3" key="2">
    <citation type="journal article" date="2011" name="Stand. Genomic Sci.">
        <title>Complete genome sequence of Isosphaera pallida type strain (IS1B).</title>
        <authorList>
            <consortium name="US DOE Joint Genome Institute (JGI-PGF)"/>
            <person name="Goker M."/>
            <person name="Cleland D."/>
            <person name="Saunders E."/>
            <person name="Lapidus A."/>
            <person name="Nolan M."/>
            <person name="Lucas S."/>
            <person name="Hammon N."/>
            <person name="Deshpande S."/>
            <person name="Cheng J.F."/>
            <person name="Tapia R."/>
            <person name="Han C."/>
            <person name="Goodwin L."/>
            <person name="Pitluck S."/>
            <person name="Liolios K."/>
            <person name="Pagani I."/>
            <person name="Ivanova N."/>
            <person name="Mavromatis K."/>
            <person name="Pati A."/>
            <person name="Chen A."/>
            <person name="Palaniappan K."/>
            <person name="Land M."/>
            <person name="Hauser L."/>
            <person name="Chang Y.J."/>
            <person name="Jeffries C.D."/>
            <person name="Detter J.C."/>
            <person name="Beck B."/>
            <person name="Woyke T."/>
            <person name="Bristow J."/>
            <person name="Eisen J.A."/>
            <person name="Markowitz V."/>
            <person name="Hugenholtz P."/>
            <person name="Kyrpides N.C."/>
            <person name="Klenk H.P."/>
        </authorList>
    </citation>
    <scope>NUCLEOTIDE SEQUENCE [LARGE SCALE GENOMIC DNA]</scope>
    <source>
        <strain evidence="3">ATCC 43644 / DSM 9630 / IS1B</strain>
    </source>
</reference>
<feature type="compositionally biased region" description="Basic and acidic residues" evidence="1">
    <location>
        <begin position="1134"/>
        <end position="1149"/>
    </location>
</feature>
<protein>
    <submittedName>
        <fullName evidence="2">Uncharacterized protein</fullName>
    </submittedName>
</protein>
<feature type="region of interest" description="Disordered" evidence="1">
    <location>
        <begin position="1110"/>
        <end position="1162"/>
    </location>
</feature>
<dbReference type="STRING" id="575540.Isop_1365"/>
<organism evidence="2 3">
    <name type="scientific">Isosphaera pallida (strain ATCC 43644 / DSM 9630 / IS1B)</name>
    <dbReference type="NCBI Taxonomy" id="575540"/>
    <lineage>
        <taxon>Bacteria</taxon>
        <taxon>Pseudomonadati</taxon>
        <taxon>Planctomycetota</taxon>
        <taxon>Planctomycetia</taxon>
        <taxon>Isosphaerales</taxon>
        <taxon>Isosphaeraceae</taxon>
        <taxon>Isosphaera</taxon>
    </lineage>
</organism>
<evidence type="ECO:0000256" key="1">
    <source>
        <dbReference type="SAM" id="MobiDB-lite"/>
    </source>
</evidence>
<evidence type="ECO:0000313" key="2">
    <source>
        <dbReference type="EMBL" id="ADV61950.1"/>
    </source>
</evidence>
<feature type="compositionally biased region" description="Low complexity" evidence="1">
    <location>
        <begin position="52"/>
        <end position="69"/>
    </location>
</feature>
<feature type="region of interest" description="Disordered" evidence="1">
    <location>
        <begin position="526"/>
        <end position="561"/>
    </location>
</feature>
<name>E8QXA9_ISOPI</name>
<sequence>MDGCFRMTLTLALIAILPVADRSAVALWLARQTEVPRSPAAPSNPVGTALGSSSPPFSSSLQSSESESPSKTKNPSTDGPPVRSPISDANQHEEVKGNSSRVGRIQIRWVWQPREAVATAAGLESRLWFSLDAGRVVGVAPPWDQTGELDPTHLAQTGYDLRRVRRGLLTLEAPASARVTIRCGGMSLSTELADLERGRTSNMETPWGLLTLVRDEADRLELDWADSAQTLRRGDGSFPVGTAPVLRVILHPRVLAPLPDRPEPDNGWRVLVRGRLSPLRGGPVIWSHEWTTQTPPGTLGNLAPIPLDCPILLPLVEGSYRLDLIAEWNDAGDAGLPGGERPSPGPTRNLLGRLFPRRWGHADEVERIERVERSLVVVARRDVMSDTAAGSGGSPGEPQGILVDTVDLTRNRIGRNLAKGRDPLGHHTRAFTSADPGRLELGLAPPIASWLRNAAAGLENSRGLGWMAERLDGQLPAAEPLLASWIALPTRIQRVGFAHRLTITVRATRPEDLELAVLALPETRSRQADGNGASRSSPGLLASGRADVGWRPLTQNEPDGKAEQRGMLSWIVWPDRHDLMVAARNLNPTDPVWIEQVTLEEWPVGLTPWPRRWGGPIEPADSRRGLVLDLDDPESWRRLGCDPDDWGFDPVAAAQRMSAQLRHLGMDALVIPASWGLGAGWTVSAPEPRQGPNLAPDPGAVVAALLAREGFGIWLRLDGEILEISNAPSVLAADAQLVWATRIDRVIARFIERVGRTPAGVWVELDPVHPAGLGREHVIDDVVYHRFLEAAFDQETARRLRERDQATSPSERGVARVKFLKQTACLPWTDWIGTETARFHAALASWLARNHPQTRWAVRLPPPDPRLLGPHDPIRFDPGSGSDPTRANALAASREPSAAEVWRSLGLDLARWVGDASTSPEPLGSNDAKPASHRSDGSASGADPSCLQVAPIAVREWICHTSALDLAHRADLDAALRQLPARGVSIRAASRGDRIHQTSHHHGPSPHALPPIDPLRDLLVHAINGLNADWVILDWRVIEGRQDTIRHFSSVMRRLPRSGSVRDRTTWIKVEAAAVGVVGAAGGNGSTVPTPDHDVTILKMVDPEDRLFGTPALAESSDQPRGVVDGTAPATVGSDHRIHRDSSKPDEARAGANQTNPASSGGILLVLSNPSPLPMRLDLPILAAGSTPVRDLSQPDKVLNLMTGREVGLEMECRCISLELAAYETILIKIDRPAGEIEIPTARFRLSASTLHALEQRARALAGLVNLLSRDDAVARVPNSHQPVSVVLGPIPKDRPAGVVWTARGSATRLRFDPKPLTEHMLRPVGLPNRPEDLESPRSEPPSSPIEPTLWLEADQVPAAAFSDAFRTPIGSRYTLTTHLKSQNGSTVVRIWLEGQTGSQSVLVSRDVMVGSDWTLARLTTPEFPEPGGEWLRVHLELLEPGGVMVDRVVISGDPASLPAIKRRGAARDAMKALQAYRESRFADFVRLLESPAVAAPPRLLQAIEETPNSRSSLRR</sequence>
<keyword evidence="3" id="KW-1185">Reference proteome</keyword>